<dbReference type="PATRIC" id="fig|1246995.3.peg.2109"/>
<evidence type="ECO:0000313" key="2">
    <source>
        <dbReference type="EMBL" id="AGZ40360.1"/>
    </source>
</evidence>
<reference evidence="2 3" key="1">
    <citation type="journal article" date="2014" name="J. Biotechnol.">
        <title>Complete genome sequence of the actinobacterium Actinoplanes friuliensis HAG 010964, producer of the lipopeptide antibiotic friulimycin.</title>
        <authorList>
            <person name="Ruckert C."/>
            <person name="Szczepanowski R."/>
            <person name="Albersmeier A."/>
            <person name="Goesmann A."/>
            <person name="Fischer N."/>
            <person name="Steinkamper A."/>
            <person name="Puhler A."/>
            <person name="Biener R."/>
            <person name="Schwartz D."/>
            <person name="Kalinowski J."/>
        </authorList>
    </citation>
    <scope>NUCLEOTIDE SEQUENCE [LARGE SCALE GENOMIC DNA]</scope>
    <source>
        <strain evidence="2 3">DSM 7358</strain>
    </source>
</reference>
<dbReference type="KEGG" id="afs:AFR_10355"/>
<dbReference type="Pfam" id="PF13531">
    <property type="entry name" value="SBP_bac_11"/>
    <property type="match status" value="1"/>
</dbReference>
<dbReference type="eggNOG" id="COG2304">
    <property type="taxonomic scope" value="Bacteria"/>
</dbReference>
<gene>
    <name evidence="2" type="ORF">AFR_10355</name>
</gene>
<dbReference type="SUPFAM" id="SSF53300">
    <property type="entry name" value="vWA-like"/>
    <property type="match status" value="1"/>
</dbReference>
<sequence length="591" mass="64064">MSRRTMIPIAAVAILLLVVLGGYKLIEKDPACAVTLHVTSSTEKDELVASLAKDYNAARRELRGGGCARVEAAGETSGRTKSALAEHWKGHKGSRPDVWLPSSSMWVDLLRQEEPDEAPATTRWASIAQSPVVVAVPRDLAAGLGWPAKRFSWAQLLEPRPGRSFYVGREDPRTSTSGLASTIAAYYAATSGELDAAKLEEPAVQAYVRRVEANVVQRGFVQDDIMNLLRDQLGIDQGQASTDAPISAIVLQEQLIHLYNTMNLEADPQRLRSGVHESPNQPLVPIYPTDGTMMLDHPYVVLPSAEEDGAVRDAADDFRAFLRADPARKLFLAAGFRDADGRAGQAMTAVTPVPANARQVGDGRTGLLIRDSPDAATIQAVLANREGLKKRAQLLMVMDESGTMDRPAASGTEVTRGRAAQDAAANSVQLLDPRDRVGLWFFHSLGNPPRTEKLPVTELGDDDGFRVALRDLKPTKDKDTALYVSVRDAHRRMVRDYRPDSINAVIVLTDGVNDYDKSRYSLDQLVRDLKASDRTRPVRVYCIAFGETAAGGKAALDRISGATGAGRARDALDPAAVEKVFGDIVRDATKG</sequence>
<name>U5VXA4_9ACTN</name>
<protein>
    <submittedName>
        <fullName evidence="2">von Willebrand factor type A</fullName>
    </submittedName>
</protein>
<feature type="domain" description="VWFA" evidence="1">
    <location>
        <begin position="393"/>
        <end position="584"/>
    </location>
</feature>
<dbReference type="Pfam" id="PF13519">
    <property type="entry name" value="VWA_2"/>
    <property type="match status" value="1"/>
</dbReference>
<dbReference type="EMBL" id="CP006272">
    <property type="protein sequence ID" value="AGZ40360.1"/>
    <property type="molecule type" value="Genomic_DNA"/>
</dbReference>
<dbReference type="InterPro" id="IPR036465">
    <property type="entry name" value="vWFA_dom_sf"/>
</dbReference>
<dbReference type="STRING" id="1246995.AFR_10355"/>
<evidence type="ECO:0000259" key="1">
    <source>
        <dbReference type="PROSITE" id="PS50234"/>
    </source>
</evidence>
<dbReference type="Gene3D" id="3.40.50.410">
    <property type="entry name" value="von Willebrand factor, type A domain"/>
    <property type="match status" value="1"/>
</dbReference>
<accession>U5VXA4</accession>
<keyword evidence="3" id="KW-1185">Reference proteome</keyword>
<dbReference type="InterPro" id="IPR002035">
    <property type="entry name" value="VWF_A"/>
</dbReference>
<dbReference type="RefSeq" id="WP_023360160.1">
    <property type="nucleotide sequence ID" value="NC_022657.1"/>
</dbReference>
<dbReference type="HOGENOM" id="CLU_018489_2_0_11"/>
<evidence type="ECO:0000313" key="3">
    <source>
        <dbReference type="Proteomes" id="UP000017746"/>
    </source>
</evidence>
<proteinExistence type="predicted"/>
<dbReference type="AlphaFoldDB" id="U5VXA4"/>
<organism evidence="2 3">
    <name type="scientific">Actinoplanes friuliensis DSM 7358</name>
    <dbReference type="NCBI Taxonomy" id="1246995"/>
    <lineage>
        <taxon>Bacteria</taxon>
        <taxon>Bacillati</taxon>
        <taxon>Actinomycetota</taxon>
        <taxon>Actinomycetes</taxon>
        <taxon>Micromonosporales</taxon>
        <taxon>Micromonosporaceae</taxon>
        <taxon>Actinoplanes</taxon>
    </lineage>
</organism>
<dbReference type="PROSITE" id="PS50234">
    <property type="entry name" value="VWFA"/>
    <property type="match status" value="1"/>
</dbReference>
<dbReference type="SUPFAM" id="SSF53850">
    <property type="entry name" value="Periplasmic binding protein-like II"/>
    <property type="match status" value="1"/>
</dbReference>
<dbReference type="SMART" id="SM00327">
    <property type="entry name" value="VWA"/>
    <property type="match status" value="1"/>
</dbReference>
<dbReference type="Proteomes" id="UP000017746">
    <property type="component" value="Chromosome"/>
</dbReference>
<dbReference type="OrthoDB" id="5621159at2"/>